<protein>
    <submittedName>
        <fullName evidence="3">Uncharacterized protein</fullName>
    </submittedName>
</protein>
<reference evidence="3 4" key="1">
    <citation type="journal article" date="2014" name="BMC Genomics">
        <title>Comparative genome sequencing reveals chemotype-specific gene clusters in the toxigenic black mold Stachybotrys.</title>
        <authorList>
            <person name="Semeiks J."/>
            <person name="Borek D."/>
            <person name="Otwinowski Z."/>
            <person name="Grishin N.V."/>
        </authorList>
    </citation>
    <scope>NUCLEOTIDE SEQUENCE [LARGE SCALE GENOMIC DNA]</scope>
    <source>
        <strain evidence="4">CBS 109288 / IBT 7711</strain>
    </source>
</reference>
<feature type="region of interest" description="Disordered" evidence="1">
    <location>
        <begin position="1"/>
        <end position="21"/>
    </location>
</feature>
<evidence type="ECO:0000256" key="1">
    <source>
        <dbReference type="SAM" id="MobiDB-lite"/>
    </source>
</evidence>
<sequence>MHGSSAVVEHKPLKPAGGMGRAVHSEDVQHDFFIANYQNWRLTRPYPQSASRPKYLDLSPHWAQNSGLTDSSFSHMAVSIGLHLFSNTDAVLKGQYTKRILKEGRVLSATMLTRDNASMFWIPDIRSAFASMPFETPFPEGDTWLDAMKNWGERDNSEWAAKRLAAEGFKDVKVTPTTPPPDGSSLSSPAVMLFLLSLLAVAATTSAAIHQDALPSYHYGAPLHVECMNRSSETGEHVENAQHEIEWIPFPVCEETGKSLEFNYGIEGEINCTIPFVSDPFFHLLEFYIHSDAPLSCRIPSRPAPHIEIVGEKLPEQEYIPLVFALAGTLQLSHMHISTHLNVLLHSIPKHHTRPHDSGVLDSGIAYSTSPLSHMEGSHTQKLVIGDPLPLSFSVRWFPTPALPKTEGKVEWQGLGGHVYASTVFYCLVSFIAGLLISGMYILGVVMPKRLKGRAMGGATPLGYGLNGGGVGNGWGYSKRID</sequence>
<dbReference type="OrthoDB" id="18530at2759"/>
<dbReference type="AlphaFoldDB" id="A0A084ALY0"/>
<evidence type="ECO:0000256" key="2">
    <source>
        <dbReference type="SAM" id="Phobius"/>
    </source>
</evidence>
<keyword evidence="2" id="KW-1133">Transmembrane helix</keyword>
<organism evidence="3 4">
    <name type="scientific">Stachybotrys chartarum (strain CBS 109288 / IBT 7711)</name>
    <name type="common">Toxic black mold</name>
    <name type="synonym">Stilbospora chartarum</name>
    <dbReference type="NCBI Taxonomy" id="1280523"/>
    <lineage>
        <taxon>Eukaryota</taxon>
        <taxon>Fungi</taxon>
        <taxon>Dikarya</taxon>
        <taxon>Ascomycota</taxon>
        <taxon>Pezizomycotina</taxon>
        <taxon>Sordariomycetes</taxon>
        <taxon>Hypocreomycetidae</taxon>
        <taxon>Hypocreales</taxon>
        <taxon>Stachybotryaceae</taxon>
        <taxon>Stachybotrys</taxon>
    </lineage>
</organism>
<keyword evidence="2" id="KW-0812">Transmembrane</keyword>
<evidence type="ECO:0000313" key="3">
    <source>
        <dbReference type="EMBL" id="KEY66309.1"/>
    </source>
</evidence>
<proteinExistence type="predicted"/>
<keyword evidence="4" id="KW-1185">Reference proteome</keyword>
<dbReference type="HOGENOM" id="CLU_568796_0_0_1"/>
<name>A0A084ALY0_STACB</name>
<dbReference type="PANTHER" id="PTHR40368:SF1">
    <property type="entry name" value="YALI0F14399P"/>
    <property type="match status" value="1"/>
</dbReference>
<dbReference type="EMBL" id="KL648661">
    <property type="protein sequence ID" value="KEY66309.1"/>
    <property type="molecule type" value="Genomic_DNA"/>
</dbReference>
<feature type="transmembrane region" description="Helical" evidence="2">
    <location>
        <begin position="423"/>
        <end position="446"/>
    </location>
</feature>
<accession>A0A084ALY0</accession>
<dbReference type="Proteomes" id="UP000028045">
    <property type="component" value="Unassembled WGS sequence"/>
</dbReference>
<evidence type="ECO:0000313" key="4">
    <source>
        <dbReference type="Proteomes" id="UP000028045"/>
    </source>
</evidence>
<dbReference type="PANTHER" id="PTHR40368">
    <property type="entry name" value="YALI0F14399P"/>
    <property type="match status" value="1"/>
</dbReference>
<keyword evidence="2" id="KW-0472">Membrane</keyword>
<gene>
    <name evidence="3" type="ORF">S7711_02771</name>
</gene>